<dbReference type="GO" id="GO:1990904">
    <property type="term" value="C:ribonucleoprotein complex"/>
    <property type="evidence" value="ECO:0007669"/>
    <property type="project" value="UniProtKB-KW"/>
</dbReference>
<comment type="similarity">
    <text evidence="1 4">Belongs to the bacterial ribosomal protein bL36 family.</text>
</comment>
<dbReference type="InterPro" id="IPR035977">
    <property type="entry name" value="Ribosomal_bL36_sp"/>
</dbReference>
<gene>
    <name evidence="5" type="ORF">DVH24_030647</name>
</gene>
<sequence length="142" mass="16284">MSGVSTATYVACRAAQMEKVRILYRRALRDTLNWAVHHLFFYPDADALREGFETNKYVVGLYQPNATISHQLFQFAVWQPLSVSIAMKVRSYVKKMCEFCKTVKHRGRVFVICTANPKHKQRQGLSTLAYEGTVSSMQMAQQ</sequence>
<proteinExistence type="inferred from homology"/>
<dbReference type="PANTHER" id="PTHR18804:SF16">
    <property type="entry name" value="RIBOSOMAL PROTEIN"/>
    <property type="match status" value="1"/>
</dbReference>
<evidence type="ECO:0000256" key="2">
    <source>
        <dbReference type="ARBA" id="ARBA00022980"/>
    </source>
</evidence>
<dbReference type="STRING" id="3750.A0A498JYK0"/>
<evidence type="ECO:0000256" key="3">
    <source>
        <dbReference type="ARBA" id="ARBA00023274"/>
    </source>
</evidence>
<keyword evidence="2 4" id="KW-0689">Ribosomal protein</keyword>
<evidence type="ECO:0000256" key="1">
    <source>
        <dbReference type="ARBA" id="ARBA00007645"/>
    </source>
</evidence>
<dbReference type="PANTHER" id="PTHR18804">
    <property type="entry name" value="RIBOSOMAL PROTEIN"/>
    <property type="match status" value="1"/>
</dbReference>
<name>A0A498JYK0_MALDO</name>
<dbReference type="EMBL" id="RDQH01000331">
    <property type="protein sequence ID" value="RXI00157.1"/>
    <property type="molecule type" value="Genomic_DNA"/>
</dbReference>
<dbReference type="HAMAP" id="MF_00251">
    <property type="entry name" value="Ribosomal_bL36"/>
    <property type="match status" value="1"/>
</dbReference>
<dbReference type="GO" id="GO:0003735">
    <property type="term" value="F:structural constituent of ribosome"/>
    <property type="evidence" value="ECO:0007669"/>
    <property type="project" value="InterPro"/>
</dbReference>
<keyword evidence="3 4" id="KW-0687">Ribonucleoprotein</keyword>
<comment type="caution">
    <text evidence="5">The sequence shown here is derived from an EMBL/GenBank/DDBJ whole genome shotgun (WGS) entry which is preliminary data.</text>
</comment>
<evidence type="ECO:0000313" key="6">
    <source>
        <dbReference type="Proteomes" id="UP000290289"/>
    </source>
</evidence>
<dbReference type="AlphaFoldDB" id="A0A498JYK0"/>
<dbReference type="InterPro" id="IPR000473">
    <property type="entry name" value="Ribosomal_bL36"/>
</dbReference>
<evidence type="ECO:0000313" key="5">
    <source>
        <dbReference type="EMBL" id="RXI00157.1"/>
    </source>
</evidence>
<protein>
    <recommendedName>
        <fullName evidence="4">Ribosomal protein</fullName>
    </recommendedName>
</protein>
<dbReference type="Pfam" id="PF00444">
    <property type="entry name" value="Ribosomal_L36"/>
    <property type="match status" value="1"/>
</dbReference>
<dbReference type="SUPFAM" id="SSF57840">
    <property type="entry name" value="Ribosomal protein L36"/>
    <property type="match status" value="1"/>
</dbReference>
<keyword evidence="6" id="KW-1185">Reference proteome</keyword>
<accession>A0A498JYK0</accession>
<organism evidence="5 6">
    <name type="scientific">Malus domestica</name>
    <name type="common">Apple</name>
    <name type="synonym">Pyrus malus</name>
    <dbReference type="NCBI Taxonomy" id="3750"/>
    <lineage>
        <taxon>Eukaryota</taxon>
        <taxon>Viridiplantae</taxon>
        <taxon>Streptophyta</taxon>
        <taxon>Embryophyta</taxon>
        <taxon>Tracheophyta</taxon>
        <taxon>Spermatophyta</taxon>
        <taxon>Magnoliopsida</taxon>
        <taxon>eudicotyledons</taxon>
        <taxon>Gunneridae</taxon>
        <taxon>Pentapetalae</taxon>
        <taxon>rosids</taxon>
        <taxon>fabids</taxon>
        <taxon>Rosales</taxon>
        <taxon>Rosaceae</taxon>
        <taxon>Amygdaloideae</taxon>
        <taxon>Maleae</taxon>
        <taxon>Malus</taxon>
    </lineage>
</organism>
<dbReference type="GO" id="GO:0005840">
    <property type="term" value="C:ribosome"/>
    <property type="evidence" value="ECO:0007669"/>
    <property type="project" value="UniProtKB-KW"/>
</dbReference>
<dbReference type="NCBIfam" id="TIGR01022">
    <property type="entry name" value="rpmJ_bact"/>
    <property type="match status" value="1"/>
</dbReference>
<evidence type="ECO:0000256" key="4">
    <source>
        <dbReference type="RuleBase" id="RU000570"/>
    </source>
</evidence>
<reference evidence="5 6" key="1">
    <citation type="submission" date="2018-10" db="EMBL/GenBank/DDBJ databases">
        <title>A high-quality apple genome assembly.</title>
        <authorList>
            <person name="Hu J."/>
        </authorList>
    </citation>
    <scope>NUCLEOTIDE SEQUENCE [LARGE SCALE GENOMIC DNA]</scope>
    <source>
        <strain evidence="6">cv. HFTH1</strain>
        <tissue evidence="5">Young leaf</tissue>
    </source>
</reference>
<dbReference type="Proteomes" id="UP000290289">
    <property type="component" value="Chromosome 5"/>
</dbReference>
<dbReference type="GO" id="GO:0006412">
    <property type="term" value="P:translation"/>
    <property type="evidence" value="ECO:0007669"/>
    <property type="project" value="InterPro"/>
</dbReference>
<dbReference type="InterPro" id="IPR052010">
    <property type="entry name" value="Ribosomal_LSU_bL36"/>
</dbReference>